<sequence>MRLWLLPILLSNTVTLIRALSLMDLPICFDSRTYGKYDIVKQTPLFGTDFFKDGWQLTWRQDTGNAANMSDLISVDPSSVSVNKFPYFSDKGTVDMTYSCINNVGPEQIVLASRTMFIPEELFGASDEGILAFDFFLSNQLVSLDVLRFLETNASSDEPTPTLQIHYVNFTFLDSTHNIQGYHYETDLQASSSGYGVSNKTVKLPQYTRHIRMEVQGNGTELNGASFCLGRYAIFVYPIQVANRQFFQNLVNFTFLVALALIPIIPTAMILESQWFGHRTLKMLDLVHTQGSRLIRAMFYSLCCSFLYITYQWLTSSSTSAYRVLPLFSGLDSDPLKNTSTSKMFRTPVFMLCFLVIGALFWPIAICYGHVNEGSRGAAGLGFLATLNMGVLRFGIQYLQMDPLESVAYSILYHGFELIAYIAIITYFAINIMEPARWENRIRKTHFKDVVHVVALLRHIKDEHMEDGNDGSESMRIMTRIKKYFRLDEKDARPIWLRGRRKKFRKVSVALTTLECLRKAPVRLVAVIFMIVLFTYMEFVVFLATIFNSTPQISCTLGLLSASIAQLFDTTDNISFFGKSITVLKDLQKLGNPVDLFQRMTQGSSIFACFLTALILGFNIIDLSVTFQRDLGRLRVGEYGFMSDGERKQVSSAMASQFMGIQVGFAFIGSLYTLFFMQVLCFFLSCFFVSSYLREVLVNLVTQNGVLIIAAVVSFLLTIVQSLIINRFYVSHYDASIPETAETIKVSTKFWLKDLNKYNQIDYVFLFPNLITGLLTFLASILTGLLGSAIFSYRIDKRSVIPSLSKTPVYLSWVIQEHHHNNPVVLVAVKLFREMTLPDHLSPLKTFTAVHGRIQEEVREKKREKEETMYSLAVSLSLRSMEEELDSLEDGKDGKECECEGEGVKSMDTLAEVVDCKRGNIRARIRWFLAYTLIKNPGLVGYRKQRVQETLLALWVYEHEAVTVRRELMRGFEGGFEKEVKEAKESMRRMEVDLWRCERLVGKRKGGEGSGSLTIRSNKG</sequence>
<accession>A0A1Y2BKD7</accession>
<reference evidence="3 4" key="1">
    <citation type="submission" date="2016-07" db="EMBL/GenBank/DDBJ databases">
        <title>Pervasive Adenine N6-methylation of Active Genes in Fungi.</title>
        <authorList>
            <consortium name="DOE Joint Genome Institute"/>
            <person name="Mondo S.J."/>
            <person name="Dannebaum R.O."/>
            <person name="Kuo R.C."/>
            <person name="Labutti K."/>
            <person name="Haridas S."/>
            <person name="Kuo A."/>
            <person name="Salamov A."/>
            <person name="Ahrendt S.R."/>
            <person name="Lipzen A."/>
            <person name="Sullivan W."/>
            <person name="Andreopoulos W.B."/>
            <person name="Clum A."/>
            <person name="Lindquist E."/>
            <person name="Daum C."/>
            <person name="Ramamoorthy G.K."/>
            <person name="Gryganskyi A."/>
            <person name="Culley D."/>
            <person name="Magnuson J.K."/>
            <person name="James T.Y."/>
            <person name="O'Malley M.A."/>
            <person name="Stajich J.E."/>
            <person name="Spatafora J.W."/>
            <person name="Visel A."/>
            <person name="Grigoriev I.V."/>
        </authorList>
    </citation>
    <scope>NUCLEOTIDE SEQUENCE [LARGE SCALE GENOMIC DNA]</scope>
    <source>
        <strain evidence="3 4">JEL800</strain>
    </source>
</reference>
<dbReference type="EMBL" id="MCGO01000060">
    <property type="protein sequence ID" value="ORY35234.1"/>
    <property type="molecule type" value="Genomic_DNA"/>
</dbReference>
<feature type="transmembrane region" description="Helical" evidence="1">
    <location>
        <begin position="378"/>
        <end position="399"/>
    </location>
</feature>
<gene>
    <name evidence="3" type="ORF">BCR33DRAFT_855708</name>
</gene>
<keyword evidence="1" id="KW-1133">Transmembrane helix</keyword>
<feature type="transmembrane region" description="Helical" evidence="1">
    <location>
        <begin position="294"/>
        <end position="314"/>
    </location>
</feature>
<dbReference type="OrthoDB" id="2160657at2759"/>
<dbReference type="GO" id="GO:0038023">
    <property type="term" value="F:signaling receptor activity"/>
    <property type="evidence" value="ECO:0007669"/>
    <property type="project" value="InterPro"/>
</dbReference>
<feature type="transmembrane region" description="Helical" evidence="1">
    <location>
        <begin position="250"/>
        <end position="273"/>
    </location>
</feature>
<keyword evidence="1" id="KW-0472">Membrane</keyword>
<evidence type="ECO:0000313" key="3">
    <source>
        <dbReference type="EMBL" id="ORY35234.1"/>
    </source>
</evidence>
<name>A0A1Y2BKD7_9FUNG</name>
<dbReference type="STRING" id="329046.A0A1Y2BKD7"/>
<feature type="signal peptide" evidence="2">
    <location>
        <begin position="1"/>
        <end position="19"/>
    </location>
</feature>
<comment type="caution">
    <text evidence="3">The sequence shown here is derived from an EMBL/GenBank/DDBJ whole genome shotgun (WGS) entry which is preliminary data.</text>
</comment>
<evidence type="ECO:0000313" key="4">
    <source>
        <dbReference type="Proteomes" id="UP000193642"/>
    </source>
</evidence>
<proteinExistence type="predicted"/>
<keyword evidence="1" id="KW-0812">Transmembrane</keyword>
<feature type="transmembrane region" description="Helical" evidence="1">
    <location>
        <begin position="705"/>
        <end position="725"/>
    </location>
</feature>
<dbReference type="Pfam" id="PF14752">
    <property type="entry name" value="RBP_receptor"/>
    <property type="match status" value="1"/>
</dbReference>
<dbReference type="InterPro" id="IPR026612">
    <property type="entry name" value="STRA6-like"/>
</dbReference>
<feature type="transmembrane region" description="Helical" evidence="1">
    <location>
        <begin position="605"/>
        <end position="625"/>
    </location>
</feature>
<feature type="transmembrane region" description="Helical" evidence="1">
    <location>
        <begin position="524"/>
        <end position="547"/>
    </location>
</feature>
<keyword evidence="4" id="KW-1185">Reference proteome</keyword>
<dbReference type="AlphaFoldDB" id="A0A1Y2BKD7"/>
<dbReference type="Proteomes" id="UP000193642">
    <property type="component" value="Unassembled WGS sequence"/>
</dbReference>
<protein>
    <submittedName>
        <fullName evidence="3">Uncharacterized protein</fullName>
    </submittedName>
</protein>
<feature type="chain" id="PRO_5012756515" evidence="2">
    <location>
        <begin position="20"/>
        <end position="1020"/>
    </location>
</feature>
<feature type="transmembrane region" description="Helical" evidence="1">
    <location>
        <begin position="674"/>
        <end position="693"/>
    </location>
</feature>
<evidence type="ECO:0000256" key="1">
    <source>
        <dbReference type="SAM" id="Phobius"/>
    </source>
</evidence>
<feature type="transmembrane region" description="Helical" evidence="1">
    <location>
        <begin position="763"/>
        <end position="791"/>
    </location>
</feature>
<feature type="transmembrane region" description="Helical" evidence="1">
    <location>
        <begin position="411"/>
        <end position="433"/>
    </location>
</feature>
<keyword evidence="2" id="KW-0732">Signal</keyword>
<evidence type="ECO:0000256" key="2">
    <source>
        <dbReference type="SAM" id="SignalP"/>
    </source>
</evidence>
<organism evidence="3 4">
    <name type="scientific">Rhizoclosmatium globosum</name>
    <dbReference type="NCBI Taxonomy" id="329046"/>
    <lineage>
        <taxon>Eukaryota</taxon>
        <taxon>Fungi</taxon>
        <taxon>Fungi incertae sedis</taxon>
        <taxon>Chytridiomycota</taxon>
        <taxon>Chytridiomycota incertae sedis</taxon>
        <taxon>Chytridiomycetes</taxon>
        <taxon>Chytridiales</taxon>
        <taxon>Chytriomycetaceae</taxon>
        <taxon>Rhizoclosmatium</taxon>
    </lineage>
</organism>
<feature type="transmembrane region" description="Helical" evidence="1">
    <location>
        <begin position="349"/>
        <end position="371"/>
    </location>
</feature>